<accession>A0A7H8QEB8</accession>
<dbReference type="EMBL" id="CP051177">
    <property type="protein sequence ID" value="QKX52296.1"/>
    <property type="molecule type" value="Genomic_DNA"/>
</dbReference>
<organism evidence="2 3">
    <name type="scientific">Planococcus glaciei</name>
    <dbReference type="NCBI Taxonomy" id="459472"/>
    <lineage>
        <taxon>Bacteria</taxon>
        <taxon>Bacillati</taxon>
        <taxon>Bacillota</taxon>
        <taxon>Bacilli</taxon>
        <taxon>Bacillales</taxon>
        <taxon>Caryophanaceae</taxon>
        <taxon>Planococcus</taxon>
    </lineage>
</organism>
<dbReference type="Pfam" id="PF00583">
    <property type="entry name" value="Acetyltransf_1"/>
    <property type="match status" value="1"/>
</dbReference>
<keyword evidence="2" id="KW-0808">Transferase</keyword>
<proteinExistence type="predicted"/>
<dbReference type="Gene3D" id="3.40.630.30">
    <property type="match status" value="1"/>
</dbReference>
<dbReference type="PROSITE" id="PS51186">
    <property type="entry name" value="GNAT"/>
    <property type="match status" value="1"/>
</dbReference>
<dbReference type="InterPro" id="IPR000182">
    <property type="entry name" value="GNAT_dom"/>
</dbReference>
<dbReference type="InterPro" id="IPR016181">
    <property type="entry name" value="Acyl_CoA_acyltransferase"/>
</dbReference>
<sequence>MVLVNNKELARKIEYIKRRGTKDYIEKQLERNPFANSACLSLEGKGDFFCTGSVTFGVGFGMEDSLVKRDVELIEKFIRNQRGISHARFELTPFCDPLLTAMLQERHYTFERFLAVWVLELESWEAEESRQTTNAWTIQKAAGEECDEWAWTVALGISKDQTVGEETMEAARAFLEVPGNTGFLLKQDGKSVAGGTLAIDGQLAELFLASTVAEYRGKGYQNRLIEERLRHAKARGCRHATATTEPNTVSARNMENNGFRLIYNKAVLKSQALL</sequence>
<dbReference type="GO" id="GO:0016747">
    <property type="term" value="F:acyltransferase activity, transferring groups other than amino-acyl groups"/>
    <property type="evidence" value="ECO:0007669"/>
    <property type="project" value="InterPro"/>
</dbReference>
<gene>
    <name evidence="2" type="ORF">HF394_17920</name>
</gene>
<dbReference type="Proteomes" id="UP000509222">
    <property type="component" value="Chromosome"/>
</dbReference>
<feature type="domain" description="N-acetyltransferase" evidence="1">
    <location>
        <begin position="141"/>
        <end position="274"/>
    </location>
</feature>
<name>A0A7H8QEB8_9BACL</name>
<reference evidence="3" key="2">
    <citation type="submission" date="2020-06" db="EMBL/GenBank/DDBJ databases">
        <title>Isolation of Planomicrobium glaciei.</title>
        <authorList>
            <person name="Malisova L."/>
            <person name="Safrankova R."/>
            <person name="Jakubu V."/>
            <person name="Spanelova P."/>
        </authorList>
    </citation>
    <scope>NUCLEOTIDE SEQUENCE [LARGE SCALE GENOMIC DNA]</scope>
    <source>
        <strain evidence="3">NRL-ATB46093</strain>
    </source>
</reference>
<dbReference type="AlphaFoldDB" id="A0A7H8QEB8"/>
<dbReference type="SUPFAM" id="SSF55729">
    <property type="entry name" value="Acyl-CoA N-acyltransferases (Nat)"/>
    <property type="match status" value="1"/>
</dbReference>
<evidence type="ECO:0000259" key="1">
    <source>
        <dbReference type="PROSITE" id="PS51186"/>
    </source>
</evidence>
<evidence type="ECO:0000313" key="2">
    <source>
        <dbReference type="EMBL" id="QKX52296.1"/>
    </source>
</evidence>
<keyword evidence="3" id="KW-1185">Reference proteome</keyword>
<reference evidence="2 3" key="1">
    <citation type="submission" date="2020-04" db="EMBL/GenBank/DDBJ databases">
        <authorList>
            <person name="Pajer P."/>
            <person name="Broz P."/>
        </authorList>
    </citation>
    <scope>NUCLEOTIDE SEQUENCE [LARGE SCALE GENOMIC DNA]</scope>
    <source>
        <strain evidence="3">NRL-ATB46093</strain>
    </source>
</reference>
<dbReference type="CDD" id="cd04301">
    <property type="entry name" value="NAT_SF"/>
    <property type="match status" value="1"/>
</dbReference>
<dbReference type="RefSeq" id="WP_176295022.1">
    <property type="nucleotide sequence ID" value="NZ_CP051177.1"/>
</dbReference>
<evidence type="ECO:0000313" key="3">
    <source>
        <dbReference type="Proteomes" id="UP000509222"/>
    </source>
</evidence>
<protein>
    <submittedName>
        <fullName evidence="2">GNAT family N-acetyltransferase</fullName>
    </submittedName>
</protein>